<dbReference type="GO" id="GO:0004109">
    <property type="term" value="F:coproporphyrinogen oxidase activity"/>
    <property type="evidence" value="ECO:0007669"/>
    <property type="project" value="InterPro"/>
</dbReference>
<dbReference type="UniPathway" id="UPA00251">
    <property type="reaction ID" value="UER00322"/>
</dbReference>
<sequence>MVAQAKALDPASQWTIDEHAKGRAIVVEDGDVFEKGCVSITLIEDGELSAARASAISARSNRQIAAGDRYSACALSFVLHARSPLVPTLRGDVRCFTVGSEEWWGGGLDLTPSYVEVEDCVHFHSSLARLCASHSPDPGTYAEMKRTCDDYFYLPARGEHRGVGGIFFDDLASDWAPAFARALIDAALDEDGPYVPIVRKRRPLEYTDAQKQWQYLRRGRYVEFNLLYDRGVKFGLTPESVERVLVSSPPMVAFKYKAIPADGTLEAATLEVLRRPKQWVES</sequence>
<comment type="caution">
    <text evidence="1">The sequence shown here is derived from an EMBL/GenBank/DDBJ whole genome shotgun (WGS) entry which is preliminary data.</text>
</comment>
<dbReference type="InterPro" id="IPR001260">
    <property type="entry name" value="Coprogen_oxidase_aer"/>
</dbReference>
<reference evidence="2" key="1">
    <citation type="journal article" date="2015" name="PLoS Genet.">
        <title>Genome Sequence and Transcriptome Analyses of Chrysochromulina tobin: Metabolic Tools for Enhanced Algal Fitness in the Prominent Order Prymnesiales (Haptophyceae).</title>
        <authorList>
            <person name="Hovde B.T."/>
            <person name="Deodato C.R."/>
            <person name="Hunsperger H.M."/>
            <person name="Ryken S.A."/>
            <person name="Yost W."/>
            <person name="Jha R.K."/>
            <person name="Patterson J."/>
            <person name="Monnat R.J. Jr."/>
            <person name="Barlow S.B."/>
            <person name="Starkenburg S.R."/>
            <person name="Cattolico R.A."/>
        </authorList>
    </citation>
    <scope>NUCLEOTIDE SEQUENCE</scope>
    <source>
        <strain evidence="2">CCMP291</strain>
    </source>
</reference>
<dbReference type="AlphaFoldDB" id="A0A0M0K4K6"/>
<dbReference type="PANTHER" id="PTHR10755">
    <property type="entry name" value="COPROPORPHYRINOGEN III OXIDASE, MITOCHONDRIAL"/>
    <property type="match status" value="1"/>
</dbReference>
<protein>
    <submittedName>
        <fullName evidence="1">Coproporphyrinogen iii oxidase</fullName>
    </submittedName>
</protein>
<evidence type="ECO:0000313" key="2">
    <source>
        <dbReference type="Proteomes" id="UP000037460"/>
    </source>
</evidence>
<dbReference type="PANTHER" id="PTHR10755:SF3">
    <property type="entry name" value="COPROPORPHYRINOGEN OXIDASE"/>
    <property type="match status" value="1"/>
</dbReference>
<dbReference type="Pfam" id="PF01218">
    <property type="entry name" value="Coprogen_oxidas"/>
    <property type="match status" value="1"/>
</dbReference>
<gene>
    <name evidence="1" type="ORF">Ctob_009977</name>
</gene>
<dbReference type="GO" id="GO:0005737">
    <property type="term" value="C:cytoplasm"/>
    <property type="evidence" value="ECO:0007669"/>
    <property type="project" value="TreeGrafter"/>
</dbReference>
<dbReference type="Proteomes" id="UP000037460">
    <property type="component" value="Unassembled WGS sequence"/>
</dbReference>
<name>A0A0M0K4K6_9EUKA</name>
<dbReference type="PRINTS" id="PR00073">
    <property type="entry name" value="COPRGNOXDASE"/>
</dbReference>
<dbReference type="OrthoDB" id="15318at2759"/>
<proteinExistence type="predicted"/>
<dbReference type="Gene3D" id="3.40.1500.10">
    <property type="entry name" value="Coproporphyrinogen III oxidase, aerobic"/>
    <property type="match status" value="1"/>
</dbReference>
<dbReference type="InterPro" id="IPR036406">
    <property type="entry name" value="Coprogen_oxidase_aer_sf"/>
</dbReference>
<evidence type="ECO:0000313" key="1">
    <source>
        <dbReference type="EMBL" id="KOO33755.1"/>
    </source>
</evidence>
<dbReference type="GO" id="GO:0006782">
    <property type="term" value="P:protoporphyrinogen IX biosynthetic process"/>
    <property type="evidence" value="ECO:0007669"/>
    <property type="project" value="UniProtKB-UniPathway"/>
</dbReference>
<accession>A0A0M0K4K6</accession>
<dbReference type="EMBL" id="JWZX01001435">
    <property type="protein sequence ID" value="KOO33755.1"/>
    <property type="molecule type" value="Genomic_DNA"/>
</dbReference>
<keyword evidence="2" id="KW-1185">Reference proteome</keyword>
<dbReference type="SUPFAM" id="SSF102886">
    <property type="entry name" value="Coproporphyrinogen III oxidase"/>
    <property type="match status" value="1"/>
</dbReference>
<organism evidence="1 2">
    <name type="scientific">Chrysochromulina tobinii</name>
    <dbReference type="NCBI Taxonomy" id="1460289"/>
    <lineage>
        <taxon>Eukaryota</taxon>
        <taxon>Haptista</taxon>
        <taxon>Haptophyta</taxon>
        <taxon>Prymnesiophyceae</taxon>
        <taxon>Prymnesiales</taxon>
        <taxon>Chrysochromulinaceae</taxon>
        <taxon>Chrysochromulina</taxon>
    </lineage>
</organism>